<dbReference type="PANTHER" id="PTHR43880:SF10">
    <property type="entry name" value="ALCOHOL DEHYDROGENASE-LIKE 2"/>
    <property type="match status" value="1"/>
</dbReference>
<dbReference type="GO" id="GO:0051903">
    <property type="term" value="F:S-(hydroxymethyl)glutathione dehydrogenase [NAD(P)+] activity"/>
    <property type="evidence" value="ECO:0007669"/>
    <property type="project" value="TreeGrafter"/>
</dbReference>
<comment type="catalytic activity">
    <reaction evidence="3">
        <text>a primary alcohol + NAD(+) = an aldehyde + NADH + H(+)</text>
        <dbReference type="Rhea" id="RHEA:10736"/>
        <dbReference type="ChEBI" id="CHEBI:15378"/>
        <dbReference type="ChEBI" id="CHEBI:15734"/>
        <dbReference type="ChEBI" id="CHEBI:17478"/>
        <dbReference type="ChEBI" id="CHEBI:57540"/>
        <dbReference type="ChEBI" id="CHEBI:57945"/>
        <dbReference type="EC" id="1.1.1.1"/>
    </reaction>
</comment>
<evidence type="ECO:0000313" key="4">
    <source>
        <dbReference type="EMBL" id="GJN33128.1"/>
    </source>
</evidence>
<proteinExistence type="predicted"/>
<dbReference type="Gene3D" id="3.90.180.10">
    <property type="entry name" value="Medium-chain alcohol dehydrogenases, catalytic domain"/>
    <property type="match status" value="1"/>
</dbReference>
<reference evidence="4" key="1">
    <citation type="journal article" date="2018" name="DNA Res.">
        <title>Multiple hybrid de novo genome assembly of finger millet, an orphan allotetraploid crop.</title>
        <authorList>
            <person name="Hatakeyama M."/>
            <person name="Aluri S."/>
            <person name="Balachadran M.T."/>
            <person name="Sivarajan S.R."/>
            <person name="Patrignani A."/>
            <person name="Gruter S."/>
            <person name="Poveda L."/>
            <person name="Shimizu-Inatsugi R."/>
            <person name="Baeten J."/>
            <person name="Francoijs K.J."/>
            <person name="Nataraja K.N."/>
            <person name="Reddy Y.A.N."/>
            <person name="Phadnis S."/>
            <person name="Ravikumar R.L."/>
            <person name="Schlapbach R."/>
            <person name="Sreeman S.M."/>
            <person name="Shimizu K.K."/>
        </authorList>
    </citation>
    <scope>NUCLEOTIDE SEQUENCE</scope>
</reference>
<dbReference type="AlphaFoldDB" id="A0AAV5FEP0"/>
<dbReference type="GO" id="GO:0046294">
    <property type="term" value="P:formaldehyde catabolic process"/>
    <property type="evidence" value="ECO:0007669"/>
    <property type="project" value="TreeGrafter"/>
</dbReference>
<dbReference type="Proteomes" id="UP001054889">
    <property type="component" value="Unassembled WGS sequence"/>
</dbReference>
<organism evidence="4 5">
    <name type="scientific">Eleusine coracana subsp. coracana</name>
    <dbReference type="NCBI Taxonomy" id="191504"/>
    <lineage>
        <taxon>Eukaryota</taxon>
        <taxon>Viridiplantae</taxon>
        <taxon>Streptophyta</taxon>
        <taxon>Embryophyta</taxon>
        <taxon>Tracheophyta</taxon>
        <taxon>Spermatophyta</taxon>
        <taxon>Magnoliopsida</taxon>
        <taxon>Liliopsida</taxon>
        <taxon>Poales</taxon>
        <taxon>Poaceae</taxon>
        <taxon>PACMAD clade</taxon>
        <taxon>Chloridoideae</taxon>
        <taxon>Cynodonteae</taxon>
        <taxon>Eleusininae</taxon>
        <taxon>Eleusine</taxon>
    </lineage>
</organism>
<dbReference type="EMBL" id="BQKI01000084">
    <property type="protein sequence ID" value="GJN33128.1"/>
    <property type="molecule type" value="Genomic_DNA"/>
</dbReference>
<protein>
    <recommendedName>
        <fullName evidence="6">Alcohol dehydrogenase</fullName>
    </recommendedName>
</protein>
<evidence type="ECO:0000256" key="1">
    <source>
        <dbReference type="ARBA" id="ARBA00022723"/>
    </source>
</evidence>
<evidence type="ECO:0000256" key="2">
    <source>
        <dbReference type="ARBA" id="ARBA00022833"/>
    </source>
</evidence>
<dbReference type="GO" id="GO:0005829">
    <property type="term" value="C:cytosol"/>
    <property type="evidence" value="ECO:0007669"/>
    <property type="project" value="TreeGrafter"/>
</dbReference>
<evidence type="ECO:0008006" key="6">
    <source>
        <dbReference type="Google" id="ProtNLM"/>
    </source>
</evidence>
<evidence type="ECO:0000256" key="3">
    <source>
        <dbReference type="ARBA" id="ARBA00049243"/>
    </source>
</evidence>
<sequence length="70" mass="7963">MMHRHAAAVVIKVPKQPLVMEEVEVAPPRAYEVRVKILCTSLCHTDITFWRMKLVVVLLTSAFTITDART</sequence>
<dbReference type="SUPFAM" id="SSF50129">
    <property type="entry name" value="GroES-like"/>
    <property type="match status" value="1"/>
</dbReference>
<accession>A0AAV5FEP0</accession>
<dbReference type="InterPro" id="IPR011032">
    <property type="entry name" value="GroES-like_sf"/>
</dbReference>
<keyword evidence="2" id="KW-0862">Zinc</keyword>
<reference evidence="4" key="2">
    <citation type="submission" date="2021-12" db="EMBL/GenBank/DDBJ databases">
        <title>Resequencing data analysis of finger millet.</title>
        <authorList>
            <person name="Hatakeyama M."/>
            <person name="Aluri S."/>
            <person name="Balachadran M.T."/>
            <person name="Sivarajan S.R."/>
            <person name="Poveda L."/>
            <person name="Shimizu-Inatsugi R."/>
            <person name="Schlapbach R."/>
            <person name="Sreeman S.M."/>
            <person name="Shimizu K.K."/>
        </authorList>
    </citation>
    <scope>NUCLEOTIDE SEQUENCE</scope>
</reference>
<gene>
    <name evidence="4" type="primary">gb21695</name>
    <name evidence="4" type="ORF">PR202_gb21695</name>
</gene>
<dbReference type="PANTHER" id="PTHR43880">
    <property type="entry name" value="ALCOHOL DEHYDROGENASE"/>
    <property type="match status" value="1"/>
</dbReference>
<comment type="caution">
    <text evidence="4">The sequence shown here is derived from an EMBL/GenBank/DDBJ whole genome shotgun (WGS) entry which is preliminary data.</text>
</comment>
<evidence type="ECO:0000313" key="5">
    <source>
        <dbReference type="Proteomes" id="UP001054889"/>
    </source>
</evidence>
<dbReference type="GO" id="GO:0008270">
    <property type="term" value="F:zinc ion binding"/>
    <property type="evidence" value="ECO:0007669"/>
    <property type="project" value="TreeGrafter"/>
</dbReference>
<keyword evidence="1" id="KW-0479">Metal-binding</keyword>
<keyword evidence="5" id="KW-1185">Reference proteome</keyword>
<dbReference type="GO" id="GO:0004022">
    <property type="term" value="F:alcohol dehydrogenase (NAD+) activity"/>
    <property type="evidence" value="ECO:0007669"/>
    <property type="project" value="UniProtKB-EC"/>
</dbReference>
<name>A0AAV5FEP0_ELECO</name>